<gene>
    <name evidence="1" type="ORF">HF878_10240</name>
</gene>
<protein>
    <submittedName>
        <fullName evidence="1">Uncharacterized protein</fullName>
    </submittedName>
</protein>
<dbReference type="RefSeq" id="WP_170078026.1">
    <property type="nucleotide sequence ID" value="NZ_JABAFA010000063.1"/>
</dbReference>
<evidence type="ECO:0000313" key="1">
    <source>
        <dbReference type="EMBL" id="NMD99825.1"/>
    </source>
</evidence>
<reference evidence="1 2" key="1">
    <citation type="submission" date="2020-04" db="EMBL/GenBank/DDBJ databases">
        <authorList>
            <person name="Hitch T.C.A."/>
            <person name="Wylensek D."/>
            <person name="Clavel T."/>
        </authorList>
    </citation>
    <scope>NUCLEOTIDE SEQUENCE [LARGE SCALE GENOMIC DNA]</scope>
    <source>
        <strain evidence="1 2">PG-130-P53-12</strain>
    </source>
</reference>
<proteinExistence type="predicted"/>
<evidence type="ECO:0000313" key="2">
    <source>
        <dbReference type="Proteomes" id="UP000543804"/>
    </source>
</evidence>
<dbReference type="Proteomes" id="UP000543804">
    <property type="component" value="Unassembled WGS sequence"/>
</dbReference>
<sequence length="151" mass="17524">MIPSSTIRSVLVALLKRHFPTCEVHFSTNFKAKADYFYIELLEKQTFIDKVYRDRDIDVSIHFVPIPDARGRICRSKLYEAEEKLDEIFLSVIQIGDRFITVQDTSSRIVSEVLHFDFHLQFADNIELAPLDRMGELKVNGVSLDLSEEEE</sequence>
<dbReference type="InterPro" id="IPR049254">
    <property type="entry name" value="Phage_tail_terminator"/>
</dbReference>
<dbReference type="EMBL" id="JABAFA010000063">
    <property type="protein sequence ID" value="NMD99825.1"/>
    <property type="molecule type" value="Genomic_DNA"/>
</dbReference>
<accession>A0A848BD64</accession>
<dbReference type="Pfam" id="PF20765">
    <property type="entry name" value="Phage_tail_terminator_8"/>
    <property type="match status" value="1"/>
</dbReference>
<comment type="caution">
    <text evidence="1">The sequence shown here is derived from an EMBL/GenBank/DDBJ whole genome shotgun (WGS) entry which is preliminary data.</text>
</comment>
<dbReference type="AlphaFoldDB" id="A0A848BD64"/>
<keyword evidence="2" id="KW-1185">Reference proteome</keyword>
<name>A0A848BD64_9FIRM</name>
<organism evidence="1 2">
    <name type="scientific">Selenomonas bovis</name>
    <dbReference type="NCBI Taxonomy" id="416586"/>
    <lineage>
        <taxon>Bacteria</taxon>
        <taxon>Bacillati</taxon>
        <taxon>Bacillota</taxon>
        <taxon>Negativicutes</taxon>
        <taxon>Selenomonadales</taxon>
        <taxon>Selenomonadaceae</taxon>
        <taxon>Selenomonas</taxon>
    </lineage>
</organism>